<keyword evidence="2" id="KW-0723">Serine/threonine-protein kinase</keyword>
<keyword evidence="3" id="KW-0808">Transferase</keyword>
<evidence type="ECO:0000256" key="1">
    <source>
        <dbReference type="ARBA" id="ARBA00004123"/>
    </source>
</evidence>
<dbReference type="Gene3D" id="1.10.510.10">
    <property type="entry name" value="Transferase(Phosphotransferase) domain 1"/>
    <property type="match status" value="1"/>
</dbReference>
<evidence type="ECO:0000256" key="2">
    <source>
        <dbReference type="ARBA" id="ARBA00022527"/>
    </source>
</evidence>
<dbReference type="InterPro" id="IPR050108">
    <property type="entry name" value="CDK"/>
</dbReference>
<feature type="domain" description="Protein kinase" evidence="7">
    <location>
        <begin position="1"/>
        <end position="104"/>
    </location>
</feature>
<dbReference type="GO" id="GO:0005634">
    <property type="term" value="C:nucleus"/>
    <property type="evidence" value="ECO:0007669"/>
    <property type="project" value="UniProtKB-SubCell"/>
</dbReference>
<dbReference type="GO" id="GO:0004693">
    <property type="term" value="F:cyclin-dependent protein serine/threonine kinase activity"/>
    <property type="evidence" value="ECO:0007669"/>
    <property type="project" value="TreeGrafter"/>
</dbReference>
<protein>
    <recommendedName>
        <fullName evidence="7">Protein kinase domain-containing protein</fullName>
    </recommendedName>
</protein>
<dbReference type="Proteomes" id="UP000014500">
    <property type="component" value="Unassembled WGS sequence"/>
</dbReference>
<evidence type="ECO:0000256" key="3">
    <source>
        <dbReference type="ARBA" id="ARBA00022679"/>
    </source>
</evidence>
<dbReference type="EnsemblMetazoa" id="SMAR014020-RA">
    <property type="protein sequence ID" value="SMAR014020-PA"/>
    <property type="gene ID" value="SMAR014020"/>
</dbReference>
<keyword evidence="6" id="KW-0067">ATP-binding</keyword>
<keyword evidence="4" id="KW-0547">Nucleotide-binding</keyword>
<dbReference type="PANTHER" id="PTHR24056">
    <property type="entry name" value="CELL DIVISION PROTEIN KINASE"/>
    <property type="match status" value="1"/>
</dbReference>
<dbReference type="OMA" id="SAHNTSM"/>
<dbReference type="STRING" id="126957.T1JJJ0"/>
<dbReference type="PhylomeDB" id="T1JJJ0"/>
<keyword evidence="5" id="KW-0418">Kinase</keyword>
<dbReference type="AlphaFoldDB" id="T1JJJ0"/>
<dbReference type="Pfam" id="PF00069">
    <property type="entry name" value="Pkinase"/>
    <property type="match status" value="1"/>
</dbReference>
<reference evidence="8" key="2">
    <citation type="submission" date="2015-02" db="UniProtKB">
        <authorList>
            <consortium name="EnsemblMetazoa"/>
        </authorList>
    </citation>
    <scope>IDENTIFICATION</scope>
</reference>
<organism evidence="8 9">
    <name type="scientific">Strigamia maritima</name>
    <name type="common">European centipede</name>
    <name type="synonym">Geophilus maritimus</name>
    <dbReference type="NCBI Taxonomy" id="126957"/>
    <lineage>
        <taxon>Eukaryota</taxon>
        <taxon>Metazoa</taxon>
        <taxon>Ecdysozoa</taxon>
        <taxon>Arthropoda</taxon>
        <taxon>Myriapoda</taxon>
        <taxon>Chilopoda</taxon>
        <taxon>Pleurostigmophora</taxon>
        <taxon>Geophilomorpha</taxon>
        <taxon>Linotaeniidae</taxon>
        <taxon>Strigamia</taxon>
    </lineage>
</organism>
<dbReference type="SUPFAM" id="SSF56112">
    <property type="entry name" value="Protein kinase-like (PK-like)"/>
    <property type="match status" value="1"/>
</dbReference>
<comment type="subcellular location">
    <subcellularLocation>
        <location evidence="1">Nucleus</location>
    </subcellularLocation>
</comment>
<keyword evidence="9" id="KW-1185">Reference proteome</keyword>
<dbReference type="InterPro" id="IPR011009">
    <property type="entry name" value="Kinase-like_dom_sf"/>
</dbReference>
<dbReference type="InterPro" id="IPR000719">
    <property type="entry name" value="Prot_kinase_dom"/>
</dbReference>
<dbReference type="eggNOG" id="KOG0669">
    <property type="taxonomic scope" value="Eukaryota"/>
</dbReference>
<evidence type="ECO:0000256" key="5">
    <source>
        <dbReference type="ARBA" id="ARBA00022777"/>
    </source>
</evidence>
<sequence length="131" mass="15105">MWSVGCIMAELWRRTPLFKGRTEQSQLGLIHHFCGAICRENWPAVDQLALFNNLTFPDKPLRVVKERMKNWIQDELGLDLLDKLLILDPDQRIIAKDAISHAFFSTDPMPGQLDKILSTLKMSNFEFTSTD</sequence>
<dbReference type="PROSITE" id="PS50011">
    <property type="entry name" value="PROTEIN_KINASE_DOM"/>
    <property type="match status" value="1"/>
</dbReference>
<name>T1JJJ0_STRMM</name>
<reference evidence="9" key="1">
    <citation type="submission" date="2011-05" db="EMBL/GenBank/DDBJ databases">
        <authorList>
            <person name="Richards S.R."/>
            <person name="Qu J."/>
            <person name="Jiang H."/>
            <person name="Jhangiani S.N."/>
            <person name="Agravi P."/>
            <person name="Goodspeed R."/>
            <person name="Gross S."/>
            <person name="Mandapat C."/>
            <person name="Jackson L."/>
            <person name="Mathew T."/>
            <person name="Pu L."/>
            <person name="Thornton R."/>
            <person name="Saada N."/>
            <person name="Wilczek-Boney K.B."/>
            <person name="Lee S."/>
            <person name="Kovar C."/>
            <person name="Wu Y."/>
            <person name="Scherer S.E."/>
            <person name="Worley K.C."/>
            <person name="Muzny D.M."/>
            <person name="Gibbs R."/>
        </authorList>
    </citation>
    <scope>NUCLEOTIDE SEQUENCE</scope>
    <source>
        <strain evidence="9">Brora</strain>
    </source>
</reference>
<evidence type="ECO:0000313" key="8">
    <source>
        <dbReference type="EnsemblMetazoa" id="SMAR014020-PA"/>
    </source>
</evidence>
<evidence type="ECO:0000256" key="4">
    <source>
        <dbReference type="ARBA" id="ARBA00022741"/>
    </source>
</evidence>
<evidence type="ECO:0000259" key="7">
    <source>
        <dbReference type="PROSITE" id="PS50011"/>
    </source>
</evidence>
<evidence type="ECO:0000256" key="6">
    <source>
        <dbReference type="ARBA" id="ARBA00022840"/>
    </source>
</evidence>
<dbReference type="HOGENOM" id="CLU_134790_0_0_1"/>
<proteinExistence type="predicted"/>
<accession>T1JJJ0</accession>
<evidence type="ECO:0000313" key="9">
    <source>
        <dbReference type="Proteomes" id="UP000014500"/>
    </source>
</evidence>
<dbReference type="PANTHER" id="PTHR24056:SF233">
    <property type="entry name" value="CYCLIN-DEPENDENT KINASE 9"/>
    <property type="match status" value="1"/>
</dbReference>
<dbReference type="GO" id="GO:0008353">
    <property type="term" value="F:RNA polymerase II CTD heptapeptide repeat kinase activity"/>
    <property type="evidence" value="ECO:0007669"/>
    <property type="project" value="TreeGrafter"/>
</dbReference>
<dbReference type="GO" id="GO:0005524">
    <property type="term" value="F:ATP binding"/>
    <property type="evidence" value="ECO:0007669"/>
    <property type="project" value="UniProtKB-KW"/>
</dbReference>
<dbReference type="EMBL" id="AFFK01007421">
    <property type="status" value="NOT_ANNOTATED_CDS"/>
    <property type="molecule type" value="Genomic_DNA"/>
</dbReference>